<protein>
    <submittedName>
        <fullName evidence="1">Uncharacterized protein</fullName>
    </submittedName>
</protein>
<evidence type="ECO:0000313" key="2">
    <source>
        <dbReference type="Proteomes" id="UP000694240"/>
    </source>
</evidence>
<accession>A0A8T2FZA2</accession>
<name>A0A8T2FZA2_9BRAS</name>
<gene>
    <name evidence="1" type="ORF">ISN45_At02g040490</name>
</gene>
<keyword evidence="2" id="KW-1185">Reference proteome</keyword>
<reference evidence="1 2" key="1">
    <citation type="submission" date="2020-12" db="EMBL/GenBank/DDBJ databases">
        <title>Concerted genomic and epigenomic changes stabilize Arabidopsis allopolyploids.</title>
        <authorList>
            <person name="Chen Z."/>
        </authorList>
    </citation>
    <scope>NUCLEOTIDE SEQUENCE [LARGE SCALE GENOMIC DNA]</scope>
    <source>
        <strain evidence="1">Allo738</strain>
        <tissue evidence="1">Leaf</tissue>
    </source>
</reference>
<evidence type="ECO:0000313" key="1">
    <source>
        <dbReference type="EMBL" id="KAG7639773.1"/>
    </source>
</evidence>
<dbReference type="AlphaFoldDB" id="A0A8T2FZA2"/>
<proteinExistence type="predicted"/>
<comment type="caution">
    <text evidence="1">The sequence shown here is derived from an EMBL/GenBank/DDBJ whole genome shotgun (WGS) entry which is preliminary data.</text>
</comment>
<dbReference type="EMBL" id="JAEFBK010000002">
    <property type="protein sequence ID" value="KAG7639773.1"/>
    <property type="molecule type" value="Genomic_DNA"/>
</dbReference>
<organism evidence="1 2">
    <name type="scientific">Arabidopsis thaliana x Arabidopsis arenosa</name>
    <dbReference type="NCBI Taxonomy" id="1240361"/>
    <lineage>
        <taxon>Eukaryota</taxon>
        <taxon>Viridiplantae</taxon>
        <taxon>Streptophyta</taxon>
        <taxon>Embryophyta</taxon>
        <taxon>Tracheophyta</taxon>
        <taxon>Spermatophyta</taxon>
        <taxon>Magnoliopsida</taxon>
        <taxon>eudicotyledons</taxon>
        <taxon>Gunneridae</taxon>
        <taxon>Pentapetalae</taxon>
        <taxon>rosids</taxon>
        <taxon>malvids</taxon>
        <taxon>Brassicales</taxon>
        <taxon>Brassicaceae</taxon>
        <taxon>Camelineae</taxon>
        <taxon>Arabidopsis</taxon>
    </lineage>
</organism>
<sequence>MFSFLSSVGDKIVKICEEYGYFERNEVSNIKAKNIQGLELELTSERLQEYDFNSIKSTCFNKEIGILYKLKYGEIGAKLISKSSRPMAQFTGTVRHLGKLSGLELTSMSIVDINGHKLDKWHVGLTLIAGNASVQIRREADRYVVSTRHQIHPRFVSLTELRSLYFWRISLPSTVAMGFEFELNPRITLEVMVSESHLQPPSVALQYQCSRAQCLIRVYGDVYSKKNGVSFAFRPSSFV</sequence>
<dbReference type="Proteomes" id="UP000694240">
    <property type="component" value="Chromosome 2"/>
</dbReference>